<sequence length="137" mass="15553">MSKKVTGVFESESEVIKAINRLTHDNYTMDEILVIADRNKKTSLIEAQTDVKVEKEPAVQKEEGSFWKKLKSGFSQKESSSNESSDFKERFKELGLSEEEAKKHNDFVTDRKIILMAADKSFNQNDKDSTLETSAPS</sequence>
<gene>
    <name evidence="2" type="ORF">SAMN04488053_10166</name>
</gene>
<evidence type="ECO:0000259" key="1">
    <source>
        <dbReference type="Pfam" id="PF11181"/>
    </source>
</evidence>
<organism evidence="2 3">
    <name type="scientific">Alkalicoccus daliensis</name>
    <dbReference type="NCBI Taxonomy" id="745820"/>
    <lineage>
        <taxon>Bacteria</taxon>
        <taxon>Bacillati</taxon>
        <taxon>Bacillota</taxon>
        <taxon>Bacilli</taxon>
        <taxon>Bacillales</taxon>
        <taxon>Bacillaceae</taxon>
        <taxon>Alkalicoccus</taxon>
    </lineage>
</organism>
<dbReference type="RefSeq" id="WP_090839455.1">
    <property type="nucleotide sequence ID" value="NZ_FNIL01000001.1"/>
</dbReference>
<dbReference type="EMBL" id="FNIL01000001">
    <property type="protein sequence ID" value="SDN19554.1"/>
    <property type="molecule type" value="Genomic_DNA"/>
</dbReference>
<protein>
    <submittedName>
        <fullName evidence="2">Heat induced stress protein YflT</fullName>
    </submittedName>
</protein>
<evidence type="ECO:0000313" key="2">
    <source>
        <dbReference type="EMBL" id="SDN19554.1"/>
    </source>
</evidence>
<dbReference type="Proteomes" id="UP000198778">
    <property type="component" value="Unassembled WGS sequence"/>
</dbReference>
<accession>A0A1G9ZEA3</accession>
<keyword evidence="3" id="KW-1185">Reference proteome</keyword>
<dbReference type="STRING" id="745820.SAMN04488053_10166"/>
<dbReference type="Pfam" id="PF11181">
    <property type="entry name" value="YflT"/>
    <property type="match status" value="1"/>
</dbReference>
<proteinExistence type="predicted"/>
<dbReference type="InterPro" id="IPR025889">
    <property type="entry name" value="GSP17M-like_dom"/>
</dbReference>
<name>A0A1G9ZEA3_9BACI</name>
<dbReference type="AlphaFoldDB" id="A0A1G9ZEA3"/>
<feature type="domain" description="General stress protein 17M-like" evidence="1">
    <location>
        <begin position="6"/>
        <end position="102"/>
    </location>
</feature>
<dbReference type="OrthoDB" id="2678178at2"/>
<reference evidence="3" key="1">
    <citation type="submission" date="2016-10" db="EMBL/GenBank/DDBJ databases">
        <authorList>
            <person name="Varghese N."/>
            <person name="Submissions S."/>
        </authorList>
    </citation>
    <scope>NUCLEOTIDE SEQUENCE [LARGE SCALE GENOMIC DNA]</scope>
    <source>
        <strain evidence="3">CGMCC 1.10369</strain>
    </source>
</reference>
<evidence type="ECO:0000313" key="3">
    <source>
        <dbReference type="Proteomes" id="UP000198778"/>
    </source>
</evidence>